<proteinExistence type="predicted"/>
<dbReference type="AlphaFoldDB" id="A0A420SQ82"/>
<reference evidence="2 3" key="1">
    <citation type="journal article" date="2018" name="Sci. Rep.">
        <title>Characterisation of pathogen-specific regions and novel effector candidates in Fusarium oxysporum f. sp. cepae.</title>
        <authorList>
            <person name="Armitage A.D."/>
            <person name="Taylor A."/>
            <person name="Sobczyk M.K."/>
            <person name="Baxter L."/>
            <person name="Greenfield B.P."/>
            <person name="Bates H.J."/>
            <person name="Wilson F."/>
            <person name="Jackson A.C."/>
            <person name="Ott S."/>
            <person name="Harrison R.J."/>
            <person name="Clarkson J.P."/>
        </authorList>
    </citation>
    <scope>NUCLEOTIDE SEQUENCE [LARGE SCALE GENOMIC DNA]</scope>
    <source>
        <strain evidence="2 3">Fp_A8</strain>
    </source>
</reference>
<gene>
    <name evidence="2" type="ORF">BFJ72_g11070</name>
</gene>
<dbReference type="GO" id="GO:0009986">
    <property type="term" value="C:cell surface"/>
    <property type="evidence" value="ECO:0007669"/>
    <property type="project" value="TreeGrafter"/>
</dbReference>
<dbReference type="Pfam" id="PF09458">
    <property type="entry name" value="H_lectin"/>
    <property type="match status" value="2"/>
</dbReference>
<dbReference type="Gene3D" id="2.60.40.2080">
    <property type="match status" value="3"/>
</dbReference>
<sequence length="251" mass="27269">MDHQTLIQFPESYPSEPLVSARISFIDFDASHNPRVKSLVEAVLPIQAVLHLHSSGGGGRHNAGISWLLCPPGDTDFQCGSFATKGKNVTQWINLDRPYSSPPKVAAFFSALDIEKSTHCRVKTYASTVTKNGFKLHIETWDSSKALECGASWVSGPANKSGIAIGTFGEDENLSLTARLNKTGAVDFKPSFTESPRIFLALDMLNIDRGGHTCVRISNSHVMGTQMEWRIDTWGGMSLKEAGASFIAIGI</sequence>
<dbReference type="GO" id="GO:0030247">
    <property type="term" value="F:polysaccharide binding"/>
    <property type="evidence" value="ECO:0007669"/>
    <property type="project" value="TreeGrafter"/>
</dbReference>
<name>A0A420SQ82_GIBIN</name>
<dbReference type="InterPro" id="IPR019019">
    <property type="entry name" value="H-type_lectin_domain"/>
</dbReference>
<feature type="domain" description="H-type lectin" evidence="1">
    <location>
        <begin position="93"/>
        <end position="154"/>
    </location>
</feature>
<dbReference type="GO" id="GO:0070492">
    <property type="term" value="F:oligosaccharide binding"/>
    <property type="evidence" value="ECO:0007669"/>
    <property type="project" value="TreeGrafter"/>
</dbReference>
<dbReference type="GO" id="GO:0098636">
    <property type="term" value="C:protein complex involved in cell adhesion"/>
    <property type="evidence" value="ECO:0007669"/>
    <property type="project" value="TreeGrafter"/>
</dbReference>
<dbReference type="GO" id="GO:0046871">
    <property type="term" value="F:N-acetylgalactosamine binding"/>
    <property type="evidence" value="ECO:0007669"/>
    <property type="project" value="TreeGrafter"/>
</dbReference>
<feature type="domain" description="H-type lectin" evidence="1">
    <location>
        <begin position="186"/>
        <end position="249"/>
    </location>
</feature>
<dbReference type="PANTHER" id="PTHR46938">
    <property type="entry name" value="DISCOIDIN-1 SUBUNIT A-RELATED-RELATED"/>
    <property type="match status" value="1"/>
</dbReference>
<dbReference type="GO" id="GO:0098609">
    <property type="term" value="P:cell-cell adhesion"/>
    <property type="evidence" value="ECO:0007669"/>
    <property type="project" value="TreeGrafter"/>
</dbReference>
<evidence type="ECO:0000313" key="2">
    <source>
        <dbReference type="EMBL" id="RKL31436.1"/>
    </source>
</evidence>
<dbReference type="Proteomes" id="UP000283569">
    <property type="component" value="Unassembled WGS sequence"/>
</dbReference>
<organism evidence="2 3">
    <name type="scientific">Gibberella intermedia</name>
    <name type="common">Bulb rot disease fungus</name>
    <name type="synonym">Fusarium proliferatum</name>
    <dbReference type="NCBI Taxonomy" id="948311"/>
    <lineage>
        <taxon>Eukaryota</taxon>
        <taxon>Fungi</taxon>
        <taxon>Dikarya</taxon>
        <taxon>Ascomycota</taxon>
        <taxon>Pezizomycotina</taxon>
        <taxon>Sordariomycetes</taxon>
        <taxon>Hypocreomycetidae</taxon>
        <taxon>Hypocreales</taxon>
        <taxon>Nectriaceae</taxon>
        <taxon>Fusarium</taxon>
        <taxon>Fusarium fujikuroi species complex</taxon>
    </lineage>
</organism>
<dbReference type="InterPro" id="IPR037221">
    <property type="entry name" value="H-type_lectin_dom_sf"/>
</dbReference>
<dbReference type="SUPFAM" id="SSF141086">
    <property type="entry name" value="Agglutinin HPA-like"/>
    <property type="match status" value="3"/>
</dbReference>
<accession>A0A420SQ82</accession>
<dbReference type="InterPro" id="IPR052487">
    <property type="entry name" value="Galactose-binding_lectin"/>
</dbReference>
<protein>
    <recommendedName>
        <fullName evidence="1">H-type lectin domain-containing protein</fullName>
    </recommendedName>
</protein>
<comment type="caution">
    <text evidence="2">The sequence shown here is derived from an EMBL/GenBank/DDBJ whole genome shotgun (WGS) entry which is preliminary data.</text>
</comment>
<evidence type="ECO:0000313" key="3">
    <source>
        <dbReference type="Proteomes" id="UP000283569"/>
    </source>
</evidence>
<evidence type="ECO:0000259" key="1">
    <source>
        <dbReference type="Pfam" id="PF09458"/>
    </source>
</evidence>
<dbReference type="EMBL" id="MRDB01000048">
    <property type="protein sequence ID" value="RKL31436.1"/>
    <property type="molecule type" value="Genomic_DNA"/>
</dbReference>